<evidence type="ECO:0000256" key="1">
    <source>
        <dbReference type="SAM" id="MobiDB-lite"/>
    </source>
</evidence>
<organism evidence="2 3">
    <name type="scientific">Actinoallomurus oryzae</name>
    <dbReference type="NCBI Taxonomy" id="502180"/>
    <lineage>
        <taxon>Bacteria</taxon>
        <taxon>Bacillati</taxon>
        <taxon>Actinomycetota</taxon>
        <taxon>Actinomycetes</taxon>
        <taxon>Streptosporangiales</taxon>
        <taxon>Thermomonosporaceae</taxon>
        <taxon>Actinoallomurus</taxon>
    </lineage>
</organism>
<dbReference type="EMBL" id="BAABHF010000009">
    <property type="protein sequence ID" value="GAA4484478.1"/>
    <property type="molecule type" value="Genomic_DNA"/>
</dbReference>
<feature type="region of interest" description="Disordered" evidence="1">
    <location>
        <begin position="1"/>
        <end position="21"/>
    </location>
</feature>
<dbReference type="Proteomes" id="UP001500503">
    <property type="component" value="Unassembled WGS sequence"/>
</dbReference>
<accession>A0ABP8PDJ7</accession>
<evidence type="ECO:0000313" key="2">
    <source>
        <dbReference type="EMBL" id="GAA4484478.1"/>
    </source>
</evidence>
<evidence type="ECO:0008006" key="4">
    <source>
        <dbReference type="Google" id="ProtNLM"/>
    </source>
</evidence>
<name>A0ABP8PDJ7_9ACTN</name>
<comment type="caution">
    <text evidence="2">The sequence shown here is derived from an EMBL/GenBank/DDBJ whole genome shotgun (WGS) entry which is preliminary data.</text>
</comment>
<protein>
    <recommendedName>
        <fullName evidence="4">Transposase</fullName>
    </recommendedName>
</protein>
<sequence length="74" mass="8364">MPVNPRDDLTSGSPMRKKPMALTERERQILLAELCELADELTEIATQLEALHKRTSQIIDRVAPRSSVRLVRPA</sequence>
<keyword evidence="3" id="KW-1185">Reference proteome</keyword>
<gene>
    <name evidence="2" type="ORF">GCM10023191_007690</name>
</gene>
<evidence type="ECO:0000313" key="3">
    <source>
        <dbReference type="Proteomes" id="UP001500503"/>
    </source>
</evidence>
<reference evidence="3" key="1">
    <citation type="journal article" date="2019" name="Int. J. Syst. Evol. Microbiol.">
        <title>The Global Catalogue of Microorganisms (GCM) 10K type strain sequencing project: providing services to taxonomists for standard genome sequencing and annotation.</title>
        <authorList>
            <consortium name="The Broad Institute Genomics Platform"/>
            <consortium name="The Broad Institute Genome Sequencing Center for Infectious Disease"/>
            <person name="Wu L."/>
            <person name="Ma J."/>
        </authorList>
    </citation>
    <scope>NUCLEOTIDE SEQUENCE [LARGE SCALE GENOMIC DNA]</scope>
    <source>
        <strain evidence="3">JCM 17933</strain>
    </source>
</reference>
<proteinExistence type="predicted"/>